<dbReference type="EMBL" id="JABXXQ010000697">
    <property type="protein sequence ID" value="NVN32193.1"/>
    <property type="molecule type" value="Genomic_DNA"/>
</dbReference>
<dbReference type="Gene3D" id="3.20.20.10">
    <property type="entry name" value="Alanine racemase"/>
    <property type="match status" value="1"/>
</dbReference>
<feature type="domain" description="Orn/DAP/Arg decarboxylase 2 N-terminal" evidence="5">
    <location>
        <begin position="33"/>
        <end position="219"/>
    </location>
</feature>
<protein>
    <submittedName>
        <fullName evidence="6">Diaminopimelate decarboxylase</fullName>
    </submittedName>
</protein>
<dbReference type="FunFam" id="3.20.20.10:FF:000003">
    <property type="entry name" value="Diaminopimelate decarboxylase"/>
    <property type="match status" value="1"/>
</dbReference>
<evidence type="ECO:0000256" key="3">
    <source>
        <dbReference type="ARBA" id="ARBA00022898"/>
    </source>
</evidence>
<proteinExistence type="predicted"/>
<dbReference type="SUPFAM" id="SSF51419">
    <property type="entry name" value="PLP-binding barrel"/>
    <property type="match status" value="1"/>
</dbReference>
<dbReference type="InterPro" id="IPR022653">
    <property type="entry name" value="De-COase2_pyr-phos_BS"/>
</dbReference>
<comment type="cofactor">
    <cofactor evidence="1">
        <name>pyridoxal 5'-phosphate</name>
        <dbReference type="ChEBI" id="CHEBI:597326"/>
    </cofactor>
</comment>
<dbReference type="InterPro" id="IPR029066">
    <property type="entry name" value="PLP-binding_barrel"/>
</dbReference>
<dbReference type="GO" id="GO:0008836">
    <property type="term" value="F:diaminopimelate decarboxylase activity"/>
    <property type="evidence" value="ECO:0007669"/>
    <property type="project" value="InterPro"/>
</dbReference>
<sequence>MDVQDGLLFDGVSLAAIAQGVGTPCWVTGADTLLRRVRTLQAAMGQVGVPVAIHFAMKSNDHLAVLALMRGAGVGMDVVSGGELARALHAGIDSAGIVFSGVGKTDAELDAALRAGIGQINVESAEELHRLSARATTLGLTAPVSLRVNPDVESGTHAKIATGHAETKFGVAHDDAAALYAQGTRLPGLRMDGLAVHIGSQIGVPAPFRDAYRRVAALVGDIRA</sequence>
<dbReference type="Proteomes" id="UP000565205">
    <property type="component" value="Unassembled WGS sequence"/>
</dbReference>
<evidence type="ECO:0000256" key="2">
    <source>
        <dbReference type="ARBA" id="ARBA00022793"/>
    </source>
</evidence>
<evidence type="ECO:0000256" key="4">
    <source>
        <dbReference type="ARBA" id="ARBA00023239"/>
    </source>
</evidence>
<dbReference type="GO" id="GO:0009089">
    <property type="term" value="P:lysine biosynthetic process via diaminopimelate"/>
    <property type="evidence" value="ECO:0007669"/>
    <property type="project" value="InterPro"/>
</dbReference>
<feature type="non-terminal residue" evidence="6">
    <location>
        <position position="224"/>
    </location>
</feature>
<evidence type="ECO:0000313" key="6">
    <source>
        <dbReference type="EMBL" id="NVN32193.1"/>
    </source>
</evidence>
<dbReference type="PANTHER" id="PTHR43727:SF2">
    <property type="entry name" value="GROUP IV DECARBOXYLASE"/>
    <property type="match status" value="1"/>
</dbReference>
<evidence type="ECO:0000256" key="1">
    <source>
        <dbReference type="ARBA" id="ARBA00001933"/>
    </source>
</evidence>
<dbReference type="PROSITE" id="PS00878">
    <property type="entry name" value="ODR_DC_2_1"/>
    <property type="match status" value="1"/>
</dbReference>
<keyword evidence="3" id="KW-0663">Pyridoxal phosphate</keyword>
<dbReference type="InterPro" id="IPR000183">
    <property type="entry name" value="Orn/DAP/Arg_de-COase"/>
</dbReference>
<accession>A0A850NRQ7</accession>
<dbReference type="InterPro" id="IPR022644">
    <property type="entry name" value="De-COase2_N"/>
</dbReference>
<keyword evidence="4" id="KW-0456">Lyase</keyword>
<dbReference type="PRINTS" id="PR01179">
    <property type="entry name" value="ODADCRBXLASE"/>
</dbReference>
<dbReference type="Pfam" id="PF02784">
    <property type="entry name" value="Orn_Arg_deC_N"/>
    <property type="match status" value="1"/>
</dbReference>
<keyword evidence="2" id="KW-0210">Decarboxylase</keyword>
<evidence type="ECO:0000259" key="5">
    <source>
        <dbReference type="Pfam" id="PF02784"/>
    </source>
</evidence>
<gene>
    <name evidence="6" type="ORF">HUK83_17860</name>
</gene>
<dbReference type="InterPro" id="IPR002986">
    <property type="entry name" value="DAP_deCOOHase_LysA"/>
</dbReference>
<evidence type="ECO:0000313" key="7">
    <source>
        <dbReference type="Proteomes" id="UP000565205"/>
    </source>
</evidence>
<organism evidence="6 7">
    <name type="scientific">Endobacter medicaginis</name>
    <dbReference type="NCBI Taxonomy" id="1181271"/>
    <lineage>
        <taxon>Bacteria</taxon>
        <taxon>Pseudomonadati</taxon>
        <taxon>Pseudomonadota</taxon>
        <taxon>Alphaproteobacteria</taxon>
        <taxon>Acetobacterales</taxon>
        <taxon>Acetobacteraceae</taxon>
        <taxon>Endobacter</taxon>
    </lineage>
</organism>
<comment type="caution">
    <text evidence="6">The sequence shown here is derived from an EMBL/GenBank/DDBJ whole genome shotgun (WGS) entry which is preliminary data.</text>
</comment>
<name>A0A850NRQ7_9PROT</name>
<dbReference type="AlphaFoldDB" id="A0A850NRQ7"/>
<dbReference type="PRINTS" id="PR01181">
    <property type="entry name" value="DAPDCRBXLASE"/>
</dbReference>
<reference evidence="6 7" key="1">
    <citation type="submission" date="2020-06" db="EMBL/GenBank/DDBJ databases">
        <title>Description of novel acetic acid bacteria.</title>
        <authorList>
            <person name="Sombolestani A."/>
        </authorList>
    </citation>
    <scope>NUCLEOTIDE SEQUENCE [LARGE SCALE GENOMIC DNA]</scope>
    <source>
        <strain evidence="6 7">LMG 26838</strain>
    </source>
</reference>
<dbReference type="PANTHER" id="PTHR43727">
    <property type="entry name" value="DIAMINOPIMELATE DECARBOXYLASE"/>
    <property type="match status" value="1"/>
</dbReference>